<keyword evidence="2" id="KW-1185">Reference proteome</keyword>
<dbReference type="EMBL" id="LWUJ01000010">
    <property type="protein sequence ID" value="OAL10678.1"/>
    <property type="molecule type" value="Genomic_DNA"/>
</dbReference>
<organism evidence="1 2">
    <name type="scientific">Candidatus Mycoplasma haematobovis</name>
    <dbReference type="NCBI Taxonomy" id="432608"/>
    <lineage>
        <taxon>Bacteria</taxon>
        <taxon>Bacillati</taxon>
        <taxon>Mycoplasmatota</taxon>
        <taxon>Mollicutes</taxon>
        <taxon>Mycoplasmataceae</taxon>
        <taxon>Mycoplasma</taxon>
    </lineage>
</organism>
<gene>
    <name evidence="1" type="ORF">A6V39_01240</name>
</gene>
<dbReference type="AlphaFoldDB" id="A0A1A9QEK7"/>
<evidence type="ECO:0000313" key="1">
    <source>
        <dbReference type="EMBL" id="OAL10678.1"/>
    </source>
</evidence>
<reference evidence="2" key="1">
    <citation type="submission" date="2016-04" db="EMBL/GenBank/DDBJ databases">
        <authorList>
            <person name="Quiroz-Castaneda R.E."/>
            <person name="Martinez-Ocampo F."/>
        </authorList>
    </citation>
    <scope>NUCLEOTIDE SEQUENCE [LARGE SCALE GENOMIC DNA]</scope>
    <source>
        <strain evidence="2">INIFAP01</strain>
    </source>
</reference>
<dbReference type="STRING" id="432608.A6V39_01240"/>
<proteinExistence type="predicted"/>
<name>A0A1A9QEK7_9MOLU</name>
<accession>A0A1A9QEK7</accession>
<comment type="caution">
    <text evidence="1">The sequence shown here is derived from an EMBL/GenBank/DDBJ whole genome shotgun (WGS) entry which is preliminary data.</text>
</comment>
<evidence type="ECO:0000313" key="2">
    <source>
        <dbReference type="Proteomes" id="UP000077623"/>
    </source>
</evidence>
<dbReference type="RefSeq" id="WP_187149914.1">
    <property type="nucleotide sequence ID" value="NZ_LWUJ01000010.1"/>
</dbReference>
<protein>
    <submittedName>
        <fullName evidence="1">Uncharacterized protein</fullName>
    </submittedName>
</protein>
<sequence length="428" mass="50381">MDEEEQYKVALFLRKSNYEFLNIIGVSTVIKEKQVKTDSAKLIVDIADIFSSGAIYLKDKDNKSEAFWSIDFSTTKDSPIPKGFKESSTSFKGKEPSFDTIGYSNEEAEIRKNYVFSDVWNSDSIKNLKEEFTKWAKEGEIEFFTSDVRKLNDKATGFTVWKKHKEHWYHFSIAWNFNKVWQYEQAALWGLHFPFVDRYIQHQYLEVGNLIPVAVEELRILNYINTKSDIFKNRGYETRRLPDSLFIRHILCPSCSPLSTKEVNEMYQGERKIDINQKDIETLARGSWRDRWGSWIISAEKREATDPIKKYREWCEESLTKAPSSARLINTKAFCFAKEFRTGEERLKYDGRTKFTREQLRDSYVSLGIDKFKDYESNTLIRDLGGLELRKNQDAFTDAYEKYCNTEGSKAIYELDYSKYFTRCSFKN</sequence>
<dbReference type="Proteomes" id="UP000077623">
    <property type="component" value="Unassembled WGS sequence"/>
</dbReference>